<organism evidence="1 2">
    <name type="scientific">Candidatus Viadribacter manganicus</name>
    <dbReference type="NCBI Taxonomy" id="1759059"/>
    <lineage>
        <taxon>Bacteria</taxon>
        <taxon>Pseudomonadati</taxon>
        <taxon>Pseudomonadota</taxon>
        <taxon>Alphaproteobacteria</taxon>
        <taxon>Hyphomonadales</taxon>
        <taxon>Hyphomonadaceae</taxon>
        <taxon>Candidatus Viadribacter</taxon>
    </lineage>
</organism>
<evidence type="ECO:0000313" key="1">
    <source>
        <dbReference type="EMBL" id="ANP44659.1"/>
    </source>
</evidence>
<dbReference type="PANTHER" id="PTHR21174:SF0">
    <property type="entry name" value="HD PHOSPHOHYDROLASE FAMILY PROTEIN-RELATED"/>
    <property type="match status" value="1"/>
</dbReference>
<reference evidence="1 2" key="1">
    <citation type="submission" date="2015-11" db="EMBL/GenBank/DDBJ databases">
        <title>Whole-Genome Sequence of Candidatus Oderbacter manganicum from the National Park Lower Oder Valley, Germany.</title>
        <authorList>
            <person name="Braun B."/>
            <person name="Liere K."/>
            <person name="Szewzyk U."/>
        </authorList>
    </citation>
    <scope>NUCLEOTIDE SEQUENCE [LARGE SCALE GENOMIC DNA]</scope>
    <source>
        <strain evidence="1 2">OTSz_A_272</strain>
    </source>
</reference>
<dbReference type="OrthoDB" id="9808993at2"/>
<dbReference type="PIRSF" id="PIRSF035170">
    <property type="entry name" value="HD_phosphohydro"/>
    <property type="match status" value="1"/>
</dbReference>
<dbReference type="KEGG" id="cbot:ATE48_01335"/>
<dbReference type="AlphaFoldDB" id="A0A1B1ADM4"/>
<dbReference type="EMBL" id="CP013244">
    <property type="protein sequence ID" value="ANP44659.1"/>
    <property type="molecule type" value="Genomic_DNA"/>
</dbReference>
<dbReference type="SUPFAM" id="SSF109604">
    <property type="entry name" value="HD-domain/PDEase-like"/>
    <property type="match status" value="1"/>
</dbReference>
<name>A0A1B1ADM4_9PROT</name>
<evidence type="ECO:0008006" key="3">
    <source>
        <dbReference type="Google" id="ProtNLM"/>
    </source>
</evidence>
<proteinExistence type="predicted"/>
<dbReference type="RefSeq" id="WP_066767095.1">
    <property type="nucleotide sequence ID" value="NZ_CP013244.1"/>
</dbReference>
<accession>A0A1B1ADM4</accession>
<dbReference type="PANTHER" id="PTHR21174">
    <property type="match status" value="1"/>
</dbReference>
<dbReference type="InParanoid" id="A0A1B1ADM4"/>
<gene>
    <name evidence="1" type="ORF">ATE48_01335</name>
</gene>
<dbReference type="Proteomes" id="UP000092498">
    <property type="component" value="Chromosome"/>
</dbReference>
<keyword evidence="2" id="KW-1185">Reference proteome</keyword>
<evidence type="ECO:0000313" key="2">
    <source>
        <dbReference type="Proteomes" id="UP000092498"/>
    </source>
</evidence>
<dbReference type="InterPro" id="IPR009218">
    <property type="entry name" value="HD_phosphohydro"/>
</dbReference>
<protein>
    <recommendedName>
        <fullName evidence="3">N-methyl-D-aspartate receptor NMDAR2C subunit</fullName>
    </recommendedName>
</protein>
<dbReference type="STRING" id="1759059.ATE48_01335"/>
<sequence>MTKSLLQRWRLLAGEGVDTLGEALIRAWNEPQRVYHGQSHLTWLLDEADRRATLIRDAVLVGYAIWFHDAVYEPGRSDNESSSAEWARTSLAHPSGIGDRVAHVIEMTKDHAAGEADGDEALFLDMDIAILGAPWEVYCAYASGIRAEYPHILDPAFAAGRGAFLAKQLEHVRTFRTDTFESELGETARANMRWELQEMRKGRMVKH</sequence>